<comment type="caution">
    <text evidence="1">The sequence shown here is derived from an EMBL/GenBank/DDBJ whole genome shotgun (WGS) entry which is preliminary data.</text>
</comment>
<dbReference type="EMBL" id="CM045760">
    <property type="protein sequence ID" value="KAI8027981.1"/>
    <property type="molecule type" value="Genomic_DNA"/>
</dbReference>
<evidence type="ECO:0000313" key="2">
    <source>
        <dbReference type="Proteomes" id="UP001060215"/>
    </source>
</evidence>
<name>A0ACC0IVN0_9ERIC</name>
<gene>
    <name evidence="1" type="ORF">LOK49_LG02G00234</name>
</gene>
<accession>A0ACC0IVN0</accession>
<keyword evidence="2" id="KW-1185">Reference proteome</keyword>
<organism evidence="1 2">
    <name type="scientific">Camellia lanceoleosa</name>
    <dbReference type="NCBI Taxonomy" id="1840588"/>
    <lineage>
        <taxon>Eukaryota</taxon>
        <taxon>Viridiplantae</taxon>
        <taxon>Streptophyta</taxon>
        <taxon>Embryophyta</taxon>
        <taxon>Tracheophyta</taxon>
        <taxon>Spermatophyta</taxon>
        <taxon>Magnoliopsida</taxon>
        <taxon>eudicotyledons</taxon>
        <taxon>Gunneridae</taxon>
        <taxon>Pentapetalae</taxon>
        <taxon>asterids</taxon>
        <taxon>Ericales</taxon>
        <taxon>Theaceae</taxon>
        <taxon>Camellia</taxon>
    </lineage>
</organism>
<evidence type="ECO:0000313" key="1">
    <source>
        <dbReference type="EMBL" id="KAI8027981.1"/>
    </source>
</evidence>
<reference evidence="1 2" key="1">
    <citation type="journal article" date="2022" name="Plant J.">
        <title>Chromosome-level genome of Camellia lanceoleosa provides a valuable resource for understanding genome evolution and self-incompatibility.</title>
        <authorList>
            <person name="Gong W."/>
            <person name="Xiao S."/>
            <person name="Wang L."/>
            <person name="Liao Z."/>
            <person name="Chang Y."/>
            <person name="Mo W."/>
            <person name="Hu G."/>
            <person name="Li W."/>
            <person name="Zhao G."/>
            <person name="Zhu H."/>
            <person name="Hu X."/>
            <person name="Ji K."/>
            <person name="Xiang X."/>
            <person name="Song Q."/>
            <person name="Yuan D."/>
            <person name="Jin S."/>
            <person name="Zhang L."/>
        </authorList>
    </citation>
    <scope>NUCLEOTIDE SEQUENCE [LARGE SCALE GENOMIC DNA]</scope>
    <source>
        <strain evidence="1">SQ_2022a</strain>
    </source>
</reference>
<sequence>MGLTSLNQQLLSKIANNDEHGENSLYFDGWKAYDNDPFHLTKNPNGVIQMGLAENQVLRTSIFVRDLRWQTGVQIIPVTCESSNNFQITIEALEEAYNKAIEADIRVKGLIITNPSNPLGTILDKDTLKSLVDFINERNIHLVCDEIYAATIFRSPHFTSISEVIQDMDSNDDLIHIVYNLSKDMGFLGFRVGIVYSYNDEVVSCARKMSSFGLVSSQTQYLLVAMLSDDDFVGRFLDESSRRLECRHKIFTQGLKEAKGLGYAMNTTEELKFVKEIAEATGVVLDPVYRFITMLMQMVLKHLGANVAGGRGFYLKGDGVRLNQALTNFGLDFVEKRGYTALQTPFFMRKDIMAKCAQLAQSDEELYKVGLNNYPHLRVQKSPDSGNATSKASPSSYPHFLDVGVRAFDRSLSSYGRVSSFVDHYIQIPNFEENFQQNDASPHLLVTTANFIRSKSANSWDEIEEQTNGTSEDLCKDVRCIETNLHRLSAIELEAQDTLPIGFDRDFNKRPEGINRKLSELIYGVDAKMFLREDSQSFDESDAAIELKAESQDKISTDENITSINASVTEMEEKAELQHEEQVADSLVHEAEPKAMESIKSVKDVGLDPIEDYSISKSPSNWPLEFKRLQREIIELWHACYVSLVHRTHFLLFKYDPTDSNGYCC</sequence>
<dbReference type="Proteomes" id="UP001060215">
    <property type="component" value="Chromosome 3"/>
</dbReference>
<proteinExistence type="predicted"/>
<protein>
    <submittedName>
        <fullName evidence="1">1-aminocyclopropane-1-carboxylate synthase 1</fullName>
    </submittedName>
</protein>